<organism evidence="10 11">
    <name type="scientific">Roseateles violae</name>
    <dbReference type="NCBI Taxonomy" id="3058042"/>
    <lineage>
        <taxon>Bacteria</taxon>
        <taxon>Pseudomonadati</taxon>
        <taxon>Pseudomonadota</taxon>
        <taxon>Betaproteobacteria</taxon>
        <taxon>Burkholderiales</taxon>
        <taxon>Sphaerotilaceae</taxon>
        <taxon>Roseateles</taxon>
    </lineage>
</organism>
<comment type="cofactor">
    <cofactor evidence="2">
        <name>Mg(2+)</name>
        <dbReference type="ChEBI" id="CHEBI:18420"/>
    </cofactor>
</comment>
<evidence type="ECO:0000256" key="3">
    <source>
        <dbReference type="ARBA" id="ARBA00004818"/>
    </source>
</evidence>
<dbReference type="InterPro" id="IPR006439">
    <property type="entry name" value="HAD-SF_hydro_IA"/>
</dbReference>
<keyword evidence="6" id="KW-0479">Metal-binding</keyword>
<dbReference type="Gene3D" id="1.10.150.240">
    <property type="entry name" value="Putative phosphatase, domain 2"/>
    <property type="match status" value="1"/>
</dbReference>
<dbReference type="GO" id="GO:0008967">
    <property type="term" value="F:phosphoglycolate phosphatase activity"/>
    <property type="evidence" value="ECO:0007669"/>
    <property type="project" value="UniProtKB-EC"/>
</dbReference>
<sequence>MSTLGGVAAVLFDLDGTLVDSAPDLTGAANEMLLARGLPALPFETLRPMCGSGARGMVGSAFGLRPGEDGYEALKNEFLDRYELRLLRETRVFAAVEPLLAALRAAELRWGVVTNKAERFALPLSQALELRPGALVGGDSTPHTKPHPAPLLEAARRLGVAPEHCVYVGDDERDVIAGQAAGMRTVAVRWGYLGQARAIEDWGASRVVDTPDELLRQLGLD</sequence>
<dbReference type="SUPFAM" id="SSF56784">
    <property type="entry name" value="HAD-like"/>
    <property type="match status" value="1"/>
</dbReference>
<dbReference type="NCBIfam" id="TIGR01549">
    <property type="entry name" value="HAD-SF-IA-v1"/>
    <property type="match status" value="1"/>
</dbReference>
<keyword evidence="8" id="KW-0460">Magnesium</keyword>
<dbReference type="NCBIfam" id="TIGR01449">
    <property type="entry name" value="PGP_bact"/>
    <property type="match status" value="1"/>
</dbReference>
<keyword evidence="9" id="KW-0119">Carbohydrate metabolism</keyword>
<dbReference type="InterPro" id="IPR037512">
    <property type="entry name" value="PGPase_prok"/>
</dbReference>
<dbReference type="Pfam" id="PF13419">
    <property type="entry name" value="HAD_2"/>
    <property type="match status" value="1"/>
</dbReference>
<comment type="catalytic activity">
    <reaction evidence="1">
        <text>2-phosphoglycolate + H2O = glycolate + phosphate</text>
        <dbReference type="Rhea" id="RHEA:14369"/>
        <dbReference type="ChEBI" id="CHEBI:15377"/>
        <dbReference type="ChEBI" id="CHEBI:29805"/>
        <dbReference type="ChEBI" id="CHEBI:43474"/>
        <dbReference type="ChEBI" id="CHEBI:58033"/>
        <dbReference type="EC" id="3.1.3.18"/>
    </reaction>
</comment>
<dbReference type="SFLD" id="SFLDS00003">
    <property type="entry name" value="Haloacid_Dehalogenase"/>
    <property type="match status" value="1"/>
</dbReference>
<comment type="caution">
    <text evidence="10">The sequence shown here is derived from an EMBL/GenBank/DDBJ whole genome shotgun (WGS) entry which is preliminary data.</text>
</comment>
<evidence type="ECO:0000256" key="9">
    <source>
        <dbReference type="ARBA" id="ARBA00023277"/>
    </source>
</evidence>
<evidence type="ECO:0000256" key="8">
    <source>
        <dbReference type="ARBA" id="ARBA00022842"/>
    </source>
</evidence>
<dbReference type="RefSeq" id="WP_290358513.1">
    <property type="nucleotide sequence ID" value="NZ_JAUHHC010000002.1"/>
</dbReference>
<evidence type="ECO:0000256" key="7">
    <source>
        <dbReference type="ARBA" id="ARBA00022801"/>
    </source>
</evidence>
<evidence type="ECO:0000313" key="11">
    <source>
        <dbReference type="Proteomes" id="UP001228044"/>
    </source>
</evidence>
<protein>
    <recommendedName>
        <fullName evidence="5">phosphoglycolate phosphatase</fullName>
        <ecNumber evidence="5">3.1.3.18</ecNumber>
    </recommendedName>
</protein>
<dbReference type="SFLD" id="SFLDG01135">
    <property type="entry name" value="C1.5.6:_HAD__Beta-PGM__Phospha"/>
    <property type="match status" value="1"/>
</dbReference>
<dbReference type="SFLD" id="SFLDG01129">
    <property type="entry name" value="C1.5:_HAD__Beta-PGM__Phosphata"/>
    <property type="match status" value="1"/>
</dbReference>
<dbReference type="InterPro" id="IPR050155">
    <property type="entry name" value="HAD-like_hydrolase_sf"/>
</dbReference>
<keyword evidence="11" id="KW-1185">Reference proteome</keyword>
<comment type="similarity">
    <text evidence="4">Belongs to the HAD-like hydrolase superfamily. CbbY/CbbZ/Gph/YieH family.</text>
</comment>
<evidence type="ECO:0000256" key="1">
    <source>
        <dbReference type="ARBA" id="ARBA00000830"/>
    </source>
</evidence>
<dbReference type="InterPro" id="IPR041492">
    <property type="entry name" value="HAD_2"/>
</dbReference>
<dbReference type="NCBIfam" id="TIGR01509">
    <property type="entry name" value="HAD-SF-IA-v3"/>
    <property type="match status" value="1"/>
</dbReference>
<evidence type="ECO:0000256" key="2">
    <source>
        <dbReference type="ARBA" id="ARBA00001946"/>
    </source>
</evidence>
<dbReference type="EMBL" id="JAUHHC010000002">
    <property type="protein sequence ID" value="MDN3920205.1"/>
    <property type="molecule type" value="Genomic_DNA"/>
</dbReference>
<evidence type="ECO:0000313" key="10">
    <source>
        <dbReference type="EMBL" id="MDN3920205.1"/>
    </source>
</evidence>
<gene>
    <name evidence="10" type="primary">gph</name>
    <name evidence="10" type="ORF">QWJ38_07925</name>
</gene>
<dbReference type="Gene3D" id="3.40.50.1000">
    <property type="entry name" value="HAD superfamily/HAD-like"/>
    <property type="match status" value="1"/>
</dbReference>
<dbReference type="PANTHER" id="PTHR43434">
    <property type="entry name" value="PHOSPHOGLYCOLATE PHOSPHATASE"/>
    <property type="match status" value="1"/>
</dbReference>
<evidence type="ECO:0000256" key="4">
    <source>
        <dbReference type="ARBA" id="ARBA00006171"/>
    </source>
</evidence>
<evidence type="ECO:0000256" key="5">
    <source>
        <dbReference type="ARBA" id="ARBA00013078"/>
    </source>
</evidence>
<evidence type="ECO:0000256" key="6">
    <source>
        <dbReference type="ARBA" id="ARBA00022723"/>
    </source>
</evidence>
<dbReference type="InterPro" id="IPR023214">
    <property type="entry name" value="HAD_sf"/>
</dbReference>
<dbReference type="EC" id="3.1.3.18" evidence="5"/>
<accession>A0ABT8DT63</accession>
<reference evidence="10 11" key="1">
    <citation type="submission" date="2023-06" db="EMBL/GenBank/DDBJ databases">
        <title>Pelomonas sp. PFR6 16S ribosomal RNA gene Genome sequencing and assembly.</title>
        <authorList>
            <person name="Woo H."/>
        </authorList>
    </citation>
    <scope>NUCLEOTIDE SEQUENCE [LARGE SCALE GENOMIC DNA]</scope>
    <source>
        <strain evidence="10 11">PFR6</strain>
    </source>
</reference>
<name>A0ABT8DT63_9BURK</name>
<dbReference type="InterPro" id="IPR036412">
    <property type="entry name" value="HAD-like_sf"/>
</dbReference>
<keyword evidence="7 10" id="KW-0378">Hydrolase</keyword>
<dbReference type="PANTHER" id="PTHR43434:SF23">
    <property type="entry name" value="PHOSPHOGLYCOLATE PHOSPHATASE"/>
    <property type="match status" value="1"/>
</dbReference>
<proteinExistence type="inferred from homology"/>
<dbReference type="InterPro" id="IPR023198">
    <property type="entry name" value="PGP-like_dom2"/>
</dbReference>
<comment type="pathway">
    <text evidence="3">Organic acid metabolism; glycolate biosynthesis; glycolate from 2-phosphoglycolate: step 1/1.</text>
</comment>
<dbReference type="Proteomes" id="UP001228044">
    <property type="component" value="Unassembled WGS sequence"/>
</dbReference>